<reference evidence="1 2" key="1">
    <citation type="submission" date="2015-03" db="EMBL/GenBank/DDBJ databases">
        <title>Draft genome sequence of Elstera litoralis.</title>
        <authorList>
            <person name="Rahalkar M.C."/>
            <person name="Dhakephalkar P.K."/>
            <person name="Pore S.D."/>
            <person name="Arora P."/>
            <person name="Kapse N.G."/>
            <person name="Pandit P.S."/>
        </authorList>
    </citation>
    <scope>NUCLEOTIDE SEQUENCE [LARGE SCALE GENOMIC DNA]</scope>
    <source>
        <strain evidence="1 2">Dia-1</strain>
    </source>
</reference>
<dbReference type="EMBL" id="LAJY01000966">
    <property type="protein sequence ID" value="KJV06012.1"/>
    <property type="molecule type" value="Genomic_DNA"/>
</dbReference>
<comment type="caution">
    <text evidence="1">The sequence shown here is derived from an EMBL/GenBank/DDBJ whole genome shotgun (WGS) entry which is preliminary data.</text>
</comment>
<accession>A0A0F3IH25</accession>
<gene>
    <name evidence="1" type="ORF">VZ95_20970</name>
</gene>
<evidence type="ECO:0000313" key="2">
    <source>
        <dbReference type="Proteomes" id="UP000033774"/>
    </source>
</evidence>
<keyword evidence="2" id="KW-1185">Reference proteome</keyword>
<protein>
    <submittedName>
        <fullName evidence="1">Uncharacterized protein</fullName>
    </submittedName>
</protein>
<evidence type="ECO:0000313" key="1">
    <source>
        <dbReference type="EMBL" id="KJV06012.1"/>
    </source>
</evidence>
<sequence length="238" mass="24893">MSKGLGALPTTTAPANSAEATTVKAQALAITDTVSLADRADSYLATYGSDARFKGIVQGIKTNLDAKTLNTIGAGAALYTQTDPVIQQQSAKLENGTTRNTETTIAARTIEQVAAKNNKGIGLQRSFSETIIRESGGFTKTGQALASTVRQETTTATLAADATKGTLTQTFDIQAVITSSANGNTVYEQRNRVIVYSLTKAGDYQKSLKEVLTSITKDANGSVLATAQTQSTETSVVN</sequence>
<name>A0A0F3IH25_9PROT</name>
<organism evidence="1 2">
    <name type="scientific">Elstera litoralis</name>
    <dbReference type="NCBI Taxonomy" id="552518"/>
    <lineage>
        <taxon>Bacteria</taxon>
        <taxon>Pseudomonadati</taxon>
        <taxon>Pseudomonadota</taxon>
        <taxon>Alphaproteobacteria</taxon>
        <taxon>Rhodospirillales</taxon>
        <taxon>Rhodospirillaceae</taxon>
        <taxon>Elstera</taxon>
    </lineage>
</organism>
<feature type="non-terminal residue" evidence="1">
    <location>
        <position position="238"/>
    </location>
</feature>
<dbReference type="AlphaFoldDB" id="A0A0F3IH25"/>
<proteinExistence type="predicted"/>
<dbReference type="Proteomes" id="UP000033774">
    <property type="component" value="Unassembled WGS sequence"/>
</dbReference>